<dbReference type="Gene3D" id="2.60.300.12">
    <property type="entry name" value="HesB-like domain"/>
    <property type="match status" value="1"/>
</dbReference>
<name>U1LP16_9MICO</name>
<sequence>MLTLTENAQTVIGGIVEHADAAATGGLRIAQEQDGAGLGVTVAAAPEADDQVVEAAGVRVFLDPSAATALDDKVLDASASADGRVDFAVGQQA</sequence>
<organism evidence="1 2">
    <name type="scientific">Agrococcus pavilionensis RW1</name>
    <dbReference type="NCBI Taxonomy" id="1330458"/>
    <lineage>
        <taxon>Bacteria</taxon>
        <taxon>Bacillati</taxon>
        <taxon>Actinomycetota</taxon>
        <taxon>Actinomycetes</taxon>
        <taxon>Micrococcales</taxon>
        <taxon>Microbacteriaceae</taxon>
        <taxon>Agrococcus</taxon>
    </lineage>
</organism>
<dbReference type="EMBL" id="ASHR01000025">
    <property type="protein sequence ID" value="ERG64159.1"/>
    <property type="molecule type" value="Genomic_DNA"/>
</dbReference>
<evidence type="ECO:0000313" key="2">
    <source>
        <dbReference type="Proteomes" id="UP000016462"/>
    </source>
</evidence>
<keyword evidence="2" id="KW-1185">Reference proteome</keyword>
<evidence type="ECO:0000313" key="1">
    <source>
        <dbReference type="EMBL" id="ERG64159.1"/>
    </source>
</evidence>
<comment type="caution">
    <text evidence="1">The sequence shown here is derived from an EMBL/GenBank/DDBJ whole genome shotgun (WGS) entry which is preliminary data.</text>
</comment>
<dbReference type="SUPFAM" id="SSF89360">
    <property type="entry name" value="HesB-like domain"/>
    <property type="match status" value="1"/>
</dbReference>
<dbReference type="OrthoDB" id="4868950at2"/>
<dbReference type="RefSeq" id="WP_021010582.1">
    <property type="nucleotide sequence ID" value="NZ_ASHR01000025.1"/>
</dbReference>
<dbReference type="AlphaFoldDB" id="U1LP16"/>
<dbReference type="InterPro" id="IPR035903">
    <property type="entry name" value="HesB-like_dom_sf"/>
</dbReference>
<proteinExistence type="predicted"/>
<accession>U1LP16</accession>
<protein>
    <recommendedName>
        <fullName evidence="3">FeS cluster biogenesis domain-containing protein</fullName>
    </recommendedName>
</protein>
<gene>
    <name evidence="1" type="ORF">L332_06780</name>
</gene>
<evidence type="ECO:0008006" key="3">
    <source>
        <dbReference type="Google" id="ProtNLM"/>
    </source>
</evidence>
<dbReference type="Proteomes" id="UP000016462">
    <property type="component" value="Unassembled WGS sequence"/>
</dbReference>
<reference evidence="1 2" key="1">
    <citation type="journal article" date="2013" name="Genome Announc.">
        <title>First draft genome sequence from a member of the genus agrococcus, isolated from modern microbialites.</title>
        <authorList>
            <person name="White R.A.III."/>
            <person name="Grassa C.J."/>
            <person name="Suttle C.A."/>
        </authorList>
    </citation>
    <scope>NUCLEOTIDE SEQUENCE [LARGE SCALE GENOMIC DNA]</scope>
    <source>
        <strain evidence="1 2">RW1</strain>
    </source>
</reference>